<evidence type="ECO:0000313" key="1">
    <source>
        <dbReference type="EMBL" id="TDR44895.1"/>
    </source>
</evidence>
<sequence length="239" mass="26773">MLTAVFELLILASTAACPVPMPRCEDPRPVGSRDPQMLYPCLVDGTVRRQYEEKARAGVGQHDVRLWKYYLEDQKNEGEAMQWLNMAATRDHPDSQYTFGAILFRRAGDSGSCDEALAWMTRAAEASGEFAGFLGNFYRDTLKNRTDALRWFQRGAQLGSEAALEHAIALMVKMDDMQQACAWYRAARQANLMEEEDKRLEGHCSVKSAIDATLLKSLEKGAHLRDEARDLVASCFPSG</sequence>
<dbReference type="EMBL" id="SNZH01000005">
    <property type="protein sequence ID" value="TDR44895.1"/>
    <property type="molecule type" value="Genomic_DNA"/>
</dbReference>
<accession>A0A4R6Z061</accession>
<dbReference type="Gene3D" id="1.25.40.10">
    <property type="entry name" value="Tetratricopeptide repeat domain"/>
    <property type="match status" value="1"/>
</dbReference>
<comment type="caution">
    <text evidence="1">The sequence shown here is derived from an EMBL/GenBank/DDBJ whole genome shotgun (WGS) entry which is preliminary data.</text>
</comment>
<dbReference type="Proteomes" id="UP000295293">
    <property type="component" value="Unassembled WGS sequence"/>
</dbReference>
<evidence type="ECO:0000313" key="2">
    <source>
        <dbReference type="Proteomes" id="UP000295293"/>
    </source>
</evidence>
<name>A0A4R6Z061_9GAMM</name>
<organism evidence="1 2">
    <name type="scientific">Tahibacter aquaticus</name>
    <dbReference type="NCBI Taxonomy" id="520092"/>
    <lineage>
        <taxon>Bacteria</taxon>
        <taxon>Pseudomonadati</taxon>
        <taxon>Pseudomonadota</taxon>
        <taxon>Gammaproteobacteria</taxon>
        <taxon>Lysobacterales</taxon>
        <taxon>Rhodanobacteraceae</taxon>
        <taxon>Tahibacter</taxon>
    </lineage>
</organism>
<dbReference type="OrthoDB" id="6810016at2"/>
<gene>
    <name evidence="1" type="ORF">DFR29_10578</name>
</gene>
<keyword evidence="2" id="KW-1185">Reference proteome</keyword>
<protein>
    <submittedName>
        <fullName evidence="1">Sel1 repeat-containing protein</fullName>
    </submittedName>
</protein>
<reference evidence="1 2" key="1">
    <citation type="submission" date="2019-03" db="EMBL/GenBank/DDBJ databases">
        <title>Genomic Encyclopedia of Type Strains, Phase IV (KMG-IV): sequencing the most valuable type-strain genomes for metagenomic binning, comparative biology and taxonomic classification.</title>
        <authorList>
            <person name="Goeker M."/>
        </authorList>
    </citation>
    <scope>NUCLEOTIDE SEQUENCE [LARGE SCALE GENOMIC DNA]</scope>
    <source>
        <strain evidence="1 2">DSM 21667</strain>
    </source>
</reference>
<dbReference type="InterPro" id="IPR011990">
    <property type="entry name" value="TPR-like_helical_dom_sf"/>
</dbReference>
<proteinExistence type="predicted"/>
<dbReference type="SUPFAM" id="SSF81901">
    <property type="entry name" value="HCP-like"/>
    <property type="match status" value="1"/>
</dbReference>
<dbReference type="RefSeq" id="WP_133818412.1">
    <property type="nucleotide sequence ID" value="NZ_SNZH01000005.1"/>
</dbReference>
<dbReference type="AlphaFoldDB" id="A0A4R6Z061"/>